<sequence>MGWGTFLEILAKLFCAFSSSPFTLVYPMYASARAIESDSHSINQQCLACWVLFGLILFMEMVLSELLKWCTVFQSIEFETVIPFWPYIKGVATILLAIPSFQGASYVYKHFIGAYFLEDSQMRNILFIPRKKDFIACIPDAVHTKYVQNGPEQLEKHTICKENLESSCDISKVEYAWPTLTVNKAQGSRCALCQVSTTSEKCLKKHLQGKKHKIMEQELNSRELEANNTNRSSLMPMKTKHGVALHGNFSPMPSVNLKKWSSFYKPMTWHSWQKPPLGWIKLNTDGSVDRENAGFGGLLRDYRGQPICAFVTKAQCDDVFLVELSAVWRGLVLASRLGIRVIWVESDSESVVETINGLRSFNTKASSWLNDIWRLLGNLEMYYVSHTWRETNKAADYLSKMVLMGSDVVLWPNDFPSNLCNIIKDDAEGRLYRRG</sequence>
<organism evidence="1 2">
    <name type="scientific">Pistacia integerrima</name>
    <dbReference type="NCBI Taxonomy" id="434235"/>
    <lineage>
        <taxon>Eukaryota</taxon>
        <taxon>Viridiplantae</taxon>
        <taxon>Streptophyta</taxon>
        <taxon>Embryophyta</taxon>
        <taxon>Tracheophyta</taxon>
        <taxon>Spermatophyta</taxon>
        <taxon>Magnoliopsida</taxon>
        <taxon>eudicotyledons</taxon>
        <taxon>Gunneridae</taxon>
        <taxon>Pentapetalae</taxon>
        <taxon>rosids</taxon>
        <taxon>malvids</taxon>
        <taxon>Sapindales</taxon>
        <taxon>Anacardiaceae</taxon>
        <taxon>Pistacia</taxon>
    </lineage>
</organism>
<reference evidence="2" key="1">
    <citation type="journal article" date="2023" name="G3 (Bethesda)">
        <title>Genome assembly and association tests identify interacting loci associated with vigor, precocity, and sex in interspecific pistachio rootstocks.</title>
        <authorList>
            <person name="Palmer W."/>
            <person name="Jacygrad E."/>
            <person name="Sagayaradj S."/>
            <person name="Cavanaugh K."/>
            <person name="Han R."/>
            <person name="Bertier L."/>
            <person name="Beede B."/>
            <person name="Kafkas S."/>
            <person name="Golino D."/>
            <person name="Preece J."/>
            <person name="Michelmore R."/>
        </authorList>
    </citation>
    <scope>NUCLEOTIDE SEQUENCE [LARGE SCALE GENOMIC DNA]</scope>
</reference>
<accession>A0ACC0XTX1</accession>
<comment type="caution">
    <text evidence="1">The sequence shown here is derived from an EMBL/GenBank/DDBJ whole genome shotgun (WGS) entry which is preliminary data.</text>
</comment>
<dbReference type="EMBL" id="CM047745">
    <property type="protein sequence ID" value="KAJ0024702.1"/>
    <property type="molecule type" value="Genomic_DNA"/>
</dbReference>
<evidence type="ECO:0000313" key="1">
    <source>
        <dbReference type="EMBL" id="KAJ0024702.1"/>
    </source>
</evidence>
<keyword evidence="2" id="KW-1185">Reference proteome</keyword>
<evidence type="ECO:0000313" key="2">
    <source>
        <dbReference type="Proteomes" id="UP001163603"/>
    </source>
</evidence>
<dbReference type="Proteomes" id="UP001163603">
    <property type="component" value="Chromosome 10"/>
</dbReference>
<gene>
    <name evidence="1" type="ORF">Pint_08512</name>
</gene>
<proteinExistence type="predicted"/>
<name>A0ACC0XTX1_9ROSI</name>
<protein>
    <submittedName>
        <fullName evidence="1">Uncharacterized protein</fullName>
    </submittedName>
</protein>